<proteinExistence type="predicted"/>
<dbReference type="AlphaFoldDB" id="A0AAV5CDV1"/>
<dbReference type="EMBL" id="BQKI01000076">
    <property type="protein sequence ID" value="GJN23413.1"/>
    <property type="molecule type" value="Genomic_DNA"/>
</dbReference>
<protein>
    <submittedName>
        <fullName evidence="2">Uncharacterized protein</fullName>
    </submittedName>
</protein>
<keyword evidence="4" id="KW-1185">Reference proteome</keyword>
<dbReference type="InterPro" id="IPR051391">
    <property type="entry name" value="Protease_inhibitor_I20"/>
</dbReference>
<evidence type="ECO:0000313" key="2">
    <source>
        <dbReference type="EMBL" id="GJM96517.1"/>
    </source>
</evidence>
<dbReference type="PANTHER" id="PTHR33832:SF15">
    <property type="entry name" value="SERINE-TYPE ENDOPEPTIDASE INHIBITOR"/>
    <property type="match status" value="1"/>
</dbReference>
<evidence type="ECO:0000313" key="4">
    <source>
        <dbReference type="Proteomes" id="UP001054889"/>
    </source>
</evidence>
<gene>
    <name evidence="2" type="primary">ga13359</name>
    <name evidence="3" type="synonym">gb11061</name>
    <name evidence="2" type="ORF">PR202_ga13359</name>
    <name evidence="3" type="ORF">PR202_gb11061</name>
</gene>
<name>A0AAV5CDV1_ELECO</name>
<comment type="caution">
    <text evidence="2">The sequence shown here is derived from an EMBL/GenBank/DDBJ whole genome shotgun (WGS) entry which is preliminary data.</text>
</comment>
<accession>A0AAV5CDV1</accession>
<dbReference type="EMBL" id="BQKI01000006">
    <property type="protein sequence ID" value="GJM96517.1"/>
    <property type="molecule type" value="Genomic_DNA"/>
</dbReference>
<reference evidence="2" key="1">
    <citation type="journal article" date="2018" name="DNA Res.">
        <title>Multiple hybrid de novo genome assembly of finger millet, an orphan allotetraploid crop.</title>
        <authorList>
            <person name="Hatakeyama M."/>
            <person name="Aluri S."/>
            <person name="Balachadran M.T."/>
            <person name="Sivarajan S.R."/>
            <person name="Patrignani A."/>
            <person name="Gruter S."/>
            <person name="Poveda L."/>
            <person name="Shimizu-Inatsugi R."/>
            <person name="Baeten J."/>
            <person name="Francoijs K.J."/>
            <person name="Nataraja K.N."/>
            <person name="Reddy Y.A.N."/>
            <person name="Phadnis S."/>
            <person name="Ravikumar R.L."/>
            <person name="Schlapbach R."/>
            <person name="Sreeman S.M."/>
            <person name="Shimizu K.K."/>
        </authorList>
    </citation>
    <scope>NUCLEOTIDE SEQUENCE</scope>
</reference>
<reference evidence="2" key="2">
    <citation type="submission" date="2021-12" db="EMBL/GenBank/DDBJ databases">
        <title>Resequencing data analysis of finger millet.</title>
        <authorList>
            <person name="Hatakeyama M."/>
            <person name="Aluri S."/>
            <person name="Balachadran M.T."/>
            <person name="Sivarajan S.R."/>
            <person name="Poveda L."/>
            <person name="Shimizu-Inatsugi R."/>
            <person name="Schlapbach R."/>
            <person name="Sreeman S.M."/>
            <person name="Shimizu K.K."/>
        </authorList>
    </citation>
    <scope>NUCLEOTIDE SEQUENCE</scope>
</reference>
<dbReference type="PANTHER" id="PTHR33832">
    <property type="entry name" value="SERINE-TYPE ENDOPEPTIDASE INHIBITOR"/>
    <property type="match status" value="1"/>
</dbReference>
<dbReference type="Proteomes" id="UP001054889">
    <property type="component" value="Unassembled WGS sequence"/>
</dbReference>
<organism evidence="2 4">
    <name type="scientific">Eleusine coracana subsp. coracana</name>
    <dbReference type="NCBI Taxonomy" id="191504"/>
    <lineage>
        <taxon>Eukaryota</taxon>
        <taxon>Viridiplantae</taxon>
        <taxon>Streptophyta</taxon>
        <taxon>Embryophyta</taxon>
        <taxon>Tracheophyta</taxon>
        <taxon>Spermatophyta</taxon>
        <taxon>Magnoliopsida</taxon>
        <taxon>Liliopsida</taxon>
        <taxon>Poales</taxon>
        <taxon>Poaceae</taxon>
        <taxon>PACMAD clade</taxon>
        <taxon>Chloridoideae</taxon>
        <taxon>Cynodonteae</taxon>
        <taxon>Eleusininae</taxon>
        <taxon>Eleusine</taxon>
    </lineage>
</organism>
<feature type="signal peptide" evidence="1">
    <location>
        <begin position="1"/>
        <end position="28"/>
    </location>
</feature>
<evidence type="ECO:0000256" key="1">
    <source>
        <dbReference type="SAM" id="SignalP"/>
    </source>
</evidence>
<evidence type="ECO:0000313" key="3">
    <source>
        <dbReference type="EMBL" id="GJN23413.1"/>
    </source>
</evidence>
<sequence length="90" mass="9584">MASMKLSFTFILLLSGLVVFGEISRTAARGVAGCHEPCVEAAYITCDNYPGKQMKGCVCECAPQKGVNCALHLLRSGSTVNCTAQVQRLD</sequence>
<feature type="chain" id="PRO_5044714564" evidence="1">
    <location>
        <begin position="29"/>
        <end position="90"/>
    </location>
</feature>
<keyword evidence="1" id="KW-0732">Signal</keyword>